<evidence type="ECO:0000256" key="1">
    <source>
        <dbReference type="SAM" id="MobiDB-lite"/>
    </source>
</evidence>
<evidence type="ECO:0000313" key="2">
    <source>
        <dbReference type="EMBL" id="KAK7495441.1"/>
    </source>
</evidence>
<proteinExistence type="predicted"/>
<evidence type="ECO:0000313" key="3">
    <source>
        <dbReference type="Proteomes" id="UP001519460"/>
    </source>
</evidence>
<feature type="region of interest" description="Disordered" evidence="1">
    <location>
        <begin position="50"/>
        <end position="105"/>
    </location>
</feature>
<reference evidence="2 3" key="1">
    <citation type="journal article" date="2023" name="Sci. Data">
        <title>Genome assembly of the Korean intertidal mud-creeper Batillaria attramentaria.</title>
        <authorList>
            <person name="Patra A.K."/>
            <person name="Ho P.T."/>
            <person name="Jun S."/>
            <person name="Lee S.J."/>
            <person name="Kim Y."/>
            <person name="Won Y.J."/>
        </authorList>
    </citation>
    <scope>NUCLEOTIDE SEQUENCE [LARGE SCALE GENOMIC DNA]</scope>
    <source>
        <strain evidence="2">Wonlab-2016</strain>
    </source>
</reference>
<organism evidence="2 3">
    <name type="scientific">Batillaria attramentaria</name>
    <dbReference type="NCBI Taxonomy" id="370345"/>
    <lineage>
        <taxon>Eukaryota</taxon>
        <taxon>Metazoa</taxon>
        <taxon>Spiralia</taxon>
        <taxon>Lophotrochozoa</taxon>
        <taxon>Mollusca</taxon>
        <taxon>Gastropoda</taxon>
        <taxon>Caenogastropoda</taxon>
        <taxon>Sorbeoconcha</taxon>
        <taxon>Cerithioidea</taxon>
        <taxon>Batillariidae</taxon>
        <taxon>Batillaria</taxon>
    </lineage>
</organism>
<dbReference type="EMBL" id="JACVVK020000075">
    <property type="protein sequence ID" value="KAK7495441.1"/>
    <property type="molecule type" value="Genomic_DNA"/>
</dbReference>
<comment type="caution">
    <text evidence="2">The sequence shown here is derived from an EMBL/GenBank/DDBJ whole genome shotgun (WGS) entry which is preliminary data.</text>
</comment>
<protein>
    <submittedName>
        <fullName evidence="2">Uncharacterized protein</fullName>
    </submittedName>
</protein>
<dbReference type="AlphaFoldDB" id="A0ABD0L859"/>
<name>A0ABD0L859_9CAEN</name>
<keyword evidence="3" id="KW-1185">Reference proteome</keyword>
<accession>A0ABD0L859</accession>
<gene>
    <name evidence="2" type="ORF">BaRGS_00013380</name>
</gene>
<sequence>MLAFHANSLLVITTGSVGYGFVFDSGPKSLPTSLKALSALTFHGLASNGRDEKLWGGERQPPEFPLRRGSKPQHPPFLKLRALGHDKTGSRPRINSSSDKMAAAKTRLSASTTTITLLLSASRALALGGGHKTNR</sequence>
<dbReference type="Proteomes" id="UP001519460">
    <property type="component" value="Unassembled WGS sequence"/>
</dbReference>